<sequence length="218" mass="22952">MSHHTDPFAPAVHTAHEWLAVVDDRLGDAPDRAFAHRALRAWLHTVRDRLGVSASAHLAAQLPELLRGIFYEGWIPAHVPVHHDVSSFLAQFSREAGVSVAQAVPLAGAVTDALAELFSPGALDHVLAQIPVKLRVLLIGVDTAEIFAGAGVFTPPAGPPIELEQRVRALSAAVAVLARGLETLPGVESDDAARASAAQQAHRILLAEGLTGPAARAH</sequence>
<gene>
    <name evidence="1" type="ORF">H0264_25065</name>
</gene>
<accession>A0A7D6ZDW7</accession>
<dbReference type="Proteomes" id="UP000515512">
    <property type="component" value="Chromosome"/>
</dbReference>
<organism evidence="1 2">
    <name type="scientific">Nocardia huaxiensis</name>
    <dbReference type="NCBI Taxonomy" id="2755382"/>
    <lineage>
        <taxon>Bacteria</taxon>
        <taxon>Bacillati</taxon>
        <taxon>Actinomycetota</taxon>
        <taxon>Actinomycetes</taxon>
        <taxon>Mycobacteriales</taxon>
        <taxon>Nocardiaceae</taxon>
        <taxon>Nocardia</taxon>
    </lineage>
</organism>
<dbReference type="InterPro" id="IPR038282">
    <property type="entry name" value="DUF2267_sf"/>
</dbReference>
<proteinExistence type="predicted"/>
<keyword evidence="2" id="KW-1185">Reference proteome</keyword>
<dbReference type="Gene3D" id="1.10.490.110">
    <property type="entry name" value="Uncharacterized conserved protein DUF2267"/>
    <property type="match status" value="1"/>
</dbReference>
<dbReference type="Pfam" id="PF10025">
    <property type="entry name" value="DUF2267"/>
    <property type="match status" value="1"/>
</dbReference>
<evidence type="ECO:0000313" key="1">
    <source>
        <dbReference type="EMBL" id="QLY28599.1"/>
    </source>
</evidence>
<dbReference type="InterPro" id="IPR018727">
    <property type="entry name" value="DUF2267"/>
</dbReference>
<dbReference type="EMBL" id="CP059399">
    <property type="protein sequence ID" value="QLY28599.1"/>
    <property type="molecule type" value="Genomic_DNA"/>
</dbReference>
<dbReference type="AlphaFoldDB" id="A0A7D6ZDW7"/>
<evidence type="ECO:0000313" key="2">
    <source>
        <dbReference type="Proteomes" id="UP000515512"/>
    </source>
</evidence>
<name>A0A7D6ZDW7_9NOCA</name>
<reference evidence="1 2" key="1">
    <citation type="submission" date="2020-07" db="EMBL/GenBank/DDBJ databases">
        <authorList>
            <person name="Zhuang K."/>
            <person name="Ran Y."/>
        </authorList>
    </citation>
    <scope>NUCLEOTIDE SEQUENCE [LARGE SCALE GENOMIC DNA]</scope>
    <source>
        <strain evidence="1 2">WCH-YHL-001</strain>
    </source>
</reference>
<dbReference type="RefSeq" id="WP_181579805.1">
    <property type="nucleotide sequence ID" value="NZ_CP059399.1"/>
</dbReference>
<dbReference type="KEGG" id="nhu:H0264_25065"/>
<protein>
    <submittedName>
        <fullName evidence="1">DUF2267 domain-containing protein</fullName>
    </submittedName>
</protein>